<evidence type="ECO:0000256" key="2">
    <source>
        <dbReference type="ARBA" id="ARBA00023239"/>
    </source>
</evidence>
<feature type="domain" description="Alginate lyase" evidence="4">
    <location>
        <begin position="70"/>
        <end position="349"/>
    </location>
</feature>
<dbReference type="EMBL" id="JASJQH010000080">
    <property type="protein sequence ID" value="KAK9767407.1"/>
    <property type="molecule type" value="Genomic_DNA"/>
</dbReference>
<accession>A0ABR2X141</accession>
<dbReference type="Gene3D" id="1.50.10.100">
    <property type="entry name" value="Chondroitin AC/alginate lyase"/>
    <property type="match status" value="1"/>
</dbReference>
<keyword evidence="1 3" id="KW-0732">Signal</keyword>
<comment type="caution">
    <text evidence="5">The sequence shown here is derived from an EMBL/GenBank/DDBJ whole genome shotgun (WGS) entry which is preliminary data.</text>
</comment>
<reference evidence="5 6" key="1">
    <citation type="submission" date="2023-04" db="EMBL/GenBank/DDBJ databases">
        <title>Genome of Basidiobolus ranarum AG-B5.</title>
        <authorList>
            <person name="Stajich J.E."/>
            <person name="Carter-House D."/>
            <person name="Gryganskyi A."/>
        </authorList>
    </citation>
    <scope>NUCLEOTIDE SEQUENCE [LARGE SCALE GENOMIC DNA]</scope>
    <source>
        <strain evidence="5 6">AG-B5</strain>
    </source>
</reference>
<sequence length="438" mass="50351">MRFLLSSCCALLLSVTSVIGSDAFDFVTINAQVLAENKLHMLNYDRGLQDSFYTLKRLSEKATRNVTPYSVTSKAQLAPSNNPHDYLSLARYFWPNNSTANGLPYIRRDGHVNPEITTVPDYKIFRTLVREVQILGLGYYFFENETYALKGISRLRTWFLDDTTRMNPHLHFASFIKGSSEGRRQGLIDFSVVNDMFDVLPLLQKSRYWLQSDTDGLQDWFTKYLEWLDTSQHSFEERNSINNHGTYFDVQYMGIALFLKRTDLALQVALNASSSRIATQIALDGSQPHETARAASWFYSIFNLNGLFLLSALSSRVGIDLFHFQTADGRSIRKAVDYLLPYARNPQTWPFANIDGFNSTVLYAKVLQSAFLVYQNPEYLKASNELLNNYHTNHNLTRLLQPLKMFAEIDNSTGRSITSSWQFNFFALIWLFFMVVNL</sequence>
<dbReference type="InterPro" id="IPR008929">
    <property type="entry name" value="Chondroitin_lyas"/>
</dbReference>
<evidence type="ECO:0000313" key="5">
    <source>
        <dbReference type="EMBL" id="KAK9767407.1"/>
    </source>
</evidence>
<protein>
    <recommendedName>
        <fullName evidence="4">Alginate lyase domain-containing protein</fullName>
    </recommendedName>
</protein>
<dbReference type="Proteomes" id="UP001479436">
    <property type="component" value="Unassembled WGS sequence"/>
</dbReference>
<feature type="signal peptide" evidence="3">
    <location>
        <begin position="1"/>
        <end position="23"/>
    </location>
</feature>
<dbReference type="SUPFAM" id="SSF48230">
    <property type="entry name" value="Chondroitin AC/alginate lyase"/>
    <property type="match status" value="1"/>
</dbReference>
<name>A0ABR2X141_9FUNG</name>
<dbReference type="Pfam" id="PF05426">
    <property type="entry name" value="Alginate_lyase"/>
    <property type="match status" value="1"/>
</dbReference>
<evidence type="ECO:0000256" key="3">
    <source>
        <dbReference type="SAM" id="SignalP"/>
    </source>
</evidence>
<evidence type="ECO:0000259" key="4">
    <source>
        <dbReference type="Pfam" id="PF05426"/>
    </source>
</evidence>
<feature type="chain" id="PRO_5046539766" description="Alginate lyase domain-containing protein" evidence="3">
    <location>
        <begin position="24"/>
        <end position="438"/>
    </location>
</feature>
<proteinExistence type="predicted"/>
<organism evidence="5 6">
    <name type="scientific">Basidiobolus ranarum</name>
    <dbReference type="NCBI Taxonomy" id="34480"/>
    <lineage>
        <taxon>Eukaryota</taxon>
        <taxon>Fungi</taxon>
        <taxon>Fungi incertae sedis</taxon>
        <taxon>Zoopagomycota</taxon>
        <taxon>Entomophthoromycotina</taxon>
        <taxon>Basidiobolomycetes</taxon>
        <taxon>Basidiobolales</taxon>
        <taxon>Basidiobolaceae</taxon>
        <taxon>Basidiobolus</taxon>
    </lineage>
</organism>
<evidence type="ECO:0000256" key="1">
    <source>
        <dbReference type="ARBA" id="ARBA00022729"/>
    </source>
</evidence>
<keyword evidence="2" id="KW-0456">Lyase</keyword>
<gene>
    <name evidence="5" type="ORF">K7432_002851</name>
</gene>
<evidence type="ECO:0000313" key="6">
    <source>
        <dbReference type="Proteomes" id="UP001479436"/>
    </source>
</evidence>
<dbReference type="InterPro" id="IPR008397">
    <property type="entry name" value="Alginate_lyase_dom"/>
</dbReference>
<keyword evidence="6" id="KW-1185">Reference proteome</keyword>